<evidence type="ECO:0000256" key="6">
    <source>
        <dbReference type="HAMAP-Rule" id="MF_01132"/>
    </source>
</evidence>
<dbReference type="AlphaFoldDB" id="A0AAV3GZF2"/>
<dbReference type="PANTHER" id="PTHR30041:SF7">
    <property type="entry name" value="GLOBAL TRANSCRIPTIONAL REGULATOR SPX"/>
    <property type="match status" value="1"/>
</dbReference>
<protein>
    <recommendedName>
        <fullName evidence="6">Global transcriptional regulator Spx</fullName>
    </recommendedName>
</protein>
<evidence type="ECO:0000256" key="1">
    <source>
        <dbReference type="ARBA" id="ARBA00022490"/>
    </source>
</evidence>
<name>A0AAV3GZF2_ENTFC</name>
<keyword evidence="1 6" id="KW-0963">Cytoplasm</keyword>
<evidence type="ECO:0000256" key="4">
    <source>
        <dbReference type="ARBA" id="ARBA00023163"/>
    </source>
</evidence>
<evidence type="ECO:0000256" key="5">
    <source>
        <dbReference type="ARBA" id="ARBA00023284"/>
    </source>
</evidence>
<dbReference type="PROSITE" id="PS51353">
    <property type="entry name" value="ARSC"/>
    <property type="match status" value="1"/>
</dbReference>
<dbReference type="PANTHER" id="PTHR30041">
    <property type="entry name" value="ARSENATE REDUCTASE"/>
    <property type="match status" value="1"/>
</dbReference>
<keyword evidence="3 6" id="KW-1015">Disulfide bond</keyword>
<dbReference type="CDD" id="cd03032">
    <property type="entry name" value="ArsC_Spx"/>
    <property type="match status" value="1"/>
</dbReference>
<dbReference type="Proteomes" id="UP000006402">
    <property type="component" value="Unassembled WGS sequence"/>
</dbReference>
<feature type="disulfide bond" description="Redox-active" evidence="6">
    <location>
        <begin position="32"/>
        <end position="35"/>
    </location>
</feature>
<evidence type="ECO:0000256" key="3">
    <source>
        <dbReference type="ARBA" id="ARBA00023157"/>
    </source>
</evidence>
<dbReference type="NCBIfam" id="NF009210">
    <property type="entry name" value="PRK12559.1"/>
    <property type="match status" value="1"/>
</dbReference>
<dbReference type="InterPro" id="IPR023731">
    <property type="entry name" value="Spx"/>
</dbReference>
<comment type="caution">
    <text evidence="7">The sequence shown here is derived from an EMBL/GenBank/DDBJ whole genome shotgun (WGS) entry which is preliminary data.</text>
</comment>
<comment type="function">
    <text evidence="6">Global transcriptional regulator that plays a key role in stress response and exerts either positive or negative regulation of genes. Acts by interacting with the C-terminal domain of the alpha subunit of the RNA polymerase (RNAP). This interaction can enhance binding of RNAP to the promoter region of target genes and stimulate their transcription, or block interaction of RNAP with activator.</text>
</comment>
<comment type="similarity">
    <text evidence="6">Belongs to the ArsC family. Spx subfamily.</text>
</comment>
<keyword evidence="2 6" id="KW-0805">Transcription regulation</keyword>
<dbReference type="SUPFAM" id="SSF52833">
    <property type="entry name" value="Thioredoxin-like"/>
    <property type="match status" value="1"/>
</dbReference>
<accession>A0AAV3GZF2</accession>
<gene>
    <name evidence="6" type="primary">spx</name>
    <name evidence="7" type="ORF">HMPREF1378_00252</name>
</gene>
<comment type="subcellular location">
    <subcellularLocation>
        <location evidence="6">Cytoplasm</location>
    </subcellularLocation>
</comment>
<comment type="subunit">
    <text evidence="6">Interacts with the C-terminal domain of the alpha subunit of the RNAP.</text>
</comment>
<dbReference type="Pfam" id="PF03960">
    <property type="entry name" value="ArsC"/>
    <property type="match status" value="1"/>
</dbReference>
<dbReference type="NCBIfam" id="NF002459">
    <property type="entry name" value="PRK01655.1"/>
    <property type="match status" value="1"/>
</dbReference>
<organism evidence="7 8">
    <name type="scientific">Enterococcus faecium R496</name>
    <dbReference type="NCBI Taxonomy" id="1134836"/>
    <lineage>
        <taxon>Bacteria</taxon>
        <taxon>Bacillati</taxon>
        <taxon>Bacillota</taxon>
        <taxon>Bacilli</taxon>
        <taxon>Lactobacillales</taxon>
        <taxon>Enterococcaceae</taxon>
        <taxon>Enterococcus</taxon>
    </lineage>
</organism>
<evidence type="ECO:0000256" key="2">
    <source>
        <dbReference type="ARBA" id="ARBA00023015"/>
    </source>
</evidence>
<proteinExistence type="inferred from homology"/>
<dbReference type="GO" id="GO:0045892">
    <property type="term" value="P:negative regulation of DNA-templated transcription"/>
    <property type="evidence" value="ECO:0007669"/>
    <property type="project" value="InterPro"/>
</dbReference>
<dbReference type="InterPro" id="IPR006504">
    <property type="entry name" value="Tscrpt_reg_Spx/MgsR"/>
</dbReference>
<dbReference type="Gene3D" id="3.40.30.10">
    <property type="entry name" value="Glutaredoxin"/>
    <property type="match status" value="1"/>
</dbReference>
<sequence length="154" mass="18087">MGDYYDLLLQKSDSYHEKEWCTLLTLYTSPSCTSCRKARAWLQEHQIPFVERNIFSEPLNSSELKAILQMTEDGTEEIISTRSKVFQKLNMDLDDLPLQELLELVQNNPGLLRRPIMIDDKRLQVGFNEDEIRRFLPRDVRQLELRQAQLMAGL</sequence>
<evidence type="ECO:0000313" key="8">
    <source>
        <dbReference type="Proteomes" id="UP000006402"/>
    </source>
</evidence>
<dbReference type="EMBL" id="AMAH01000024">
    <property type="protein sequence ID" value="EJX55711.1"/>
    <property type="molecule type" value="Genomic_DNA"/>
</dbReference>
<dbReference type="InterPro" id="IPR036249">
    <property type="entry name" value="Thioredoxin-like_sf"/>
</dbReference>
<dbReference type="GO" id="GO:0005737">
    <property type="term" value="C:cytoplasm"/>
    <property type="evidence" value="ECO:0007669"/>
    <property type="project" value="UniProtKB-SubCell"/>
</dbReference>
<keyword evidence="5 6" id="KW-0676">Redox-active center</keyword>
<dbReference type="HAMAP" id="MF_01132">
    <property type="entry name" value="Spx"/>
    <property type="match status" value="1"/>
</dbReference>
<dbReference type="InterPro" id="IPR006660">
    <property type="entry name" value="Arsenate_reductase-like"/>
</dbReference>
<keyword evidence="4 6" id="KW-0804">Transcription</keyword>
<evidence type="ECO:0000313" key="7">
    <source>
        <dbReference type="EMBL" id="EJX55711.1"/>
    </source>
</evidence>
<reference evidence="7 8" key="1">
    <citation type="submission" date="2012-04" db="EMBL/GenBank/DDBJ databases">
        <authorList>
            <person name="Weinstock G."/>
            <person name="Sodergren E."/>
            <person name="Lobos E.A."/>
            <person name="Fulton L."/>
            <person name="Fulton R."/>
            <person name="Courtney L."/>
            <person name="Fronick C."/>
            <person name="O'Laughlin M."/>
            <person name="Godfrey J."/>
            <person name="Wilson R.M."/>
            <person name="Miner T."/>
            <person name="Farmer C."/>
            <person name="Delehaunty K."/>
            <person name="Cordes M."/>
            <person name="Minx P."/>
            <person name="Tomlinson C."/>
            <person name="Chen J."/>
            <person name="Wollam A."/>
            <person name="Pepin K.H."/>
            <person name="Bhonagiri V."/>
            <person name="Zhang X."/>
            <person name="Suruliraj S."/>
            <person name="Warren W."/>
            <person name="Mitreva M."/>
            <person name="Mardis E.R."/>
            <person name="Wilson R.K."/>
        </authorList>
    </citation>
    <scope>NUCLEOTIDE SEQUENCE [LARGE SCALE GENOMIC DNA]</scope>
    <source>
        <strain evidence="7 8">R496</strain>
    </source>
</reference>
<dbReference type="NCBIfam" id="TIGR01617">
    <property type="entry name" value="arsC_related"/>
    <property type="match status" value="1"/>
</dbReference>